<dbReference type="EMBL" id="LVYD01000073">
    <property type="protein sequence ID" value="OQP59744.1"/>
    <property type="molecule type" value="Genomic_DNA"/>
</dbReference>
<gene>
    <name evidence="1" type="ORF">A3860_36305</name>
</gene>
<sequence>MEAFTVWQQMSGNENFPDPGMMIIDLWETGKHFQKTMTEAGLGDREKIAIKNNVRALLIKKLKQVGAFVETEANGNEYLLLTSGFSLIRPQDEITLKPPKDFKILPGSSPGEIIMKVRAVKGARSYLYQWTPAPVTPESVWQSIIDTRSKKVISGLPLGVNYSFRMAVIGARNQIVYTQVLSRYVS</sequence>
<organism evidence="1 2">
    <name type="scientific">Niastella vici</name>
    <dbReference type="NCBI Taxonomy" id="1703345"/>
    <lineage>
        <taxon>Bacteria</taxon>
        <taxon>Pseudomonadati</taxon>
        <taxon>Bacteroidota</taxon>
        <taxon>Chitinophagia</taxon>
        <taxon>Chitinophagales</taxon>
        <taxon>Chitinophagaceae</taxon>
        <taxon>Niastella</taxon>
    </lineage>
</organism>
<keyword evidence="2" id="KW-1185">Reference proteome</keyword>
<reference evidence="1 2" key="1">
    <citation type="submission" date="2016-03" db="EMBL/GenBank/DDBJ databases">
        <title>Niastella vici sp. nov., isolated from farmland soil.</title>
        <authorList>
            <person name="Chen L."/>
            <person name="Wang D."/>
            <person name="Yang S."/>
            <person name="Wang G."/>
        </authorList>
    </citation>
    <scope>NUCLEOTIDE SEQUENCE [LARGE SCALE GENOMIC DNA]</scope>
    <source>
        <strain evidence="1 2">DJ57</strain>
    </source>
</reference>
<dbReference type="AlphaFoldDB" id="A0A1V9FN02"/>
<protein>
    <recommendedName>
        <fullName evidence="3">Fibronectin type-III domain-containing protein</fullName>
    </recommendedName>
</protein>
<proteinExistence type="predicted"/>
<evidence type="ECO:0000313" key="1">
    <source>
        <dbReference type="EMBL" id="OQP59744.1"/>
    </source>
</evidence>
<dbReference type="Proteomes" id="UP000192796">
    <property type="component" value="Unassembled WGS sequence"/>
</dbReference>
<accession>A0A1V9FN02</accession>
<evidence type="ECO:0008006" key="3">
    <source>
        <dbReference type="Google" id="ProtNLM"/>
    </source>
</evidence>
<evidence type="ECO:0000313" key="2">
    <source>
        <dbReference type="Proteomes" id="UP000192796"/>
    </source>
</evidence>
<comment type="caution">
    <text evidence="1">The sequence shown here is derived from an EMBL/GenBank/DDBJ whole genome shotgun (WGS) entry which is preliminary data.</text>
</comment>
<name>A0A1V9FN02_9BACT</name>